<evidence type="ECO:0000313" key="9">
    <source>
        <dbReference type="EMBL" id="PWE16509.1"/>
    </source>
</evidence>
<proteinExistence type="inferred from homology"/>
<evidence type="ECO:0000256" key="4">
    <source>
        <dbReference type="ARBA" id="ARBA00049445"/>
    </source>
</evidence>
<dbReference type="FunFam" id="3.20.20.100:FF:000002">
    <property type="entry name" value="2,5-diketo-D-gluconic acid reductase A"/>
    <property type="match status" value="1"/>
</dbReference>
<evidence type="ECO:0000313" key="10">
    <source>
        <dbReference type="Proteomes" id="UP000245168"/>
    </source>
</evidence>
<comment type="catalytic activity">
    <reaction evidence="4">
        <text>hydroxyacetone + NADP(+) = methylglyoxal + NADPH + H(+)</text>
        <dbReference type="Rhea" id="RHEA:27986"/>
        <dbReference type="ChEBI" id="CHEBI:15378"/>
        <dbReference type="ChEBI" id="CHEBI:17158"/>
        <dbReference type="ChEBI" id="CHEBI:27957"/>
        <dbReference type="ChEBI" id="CHEBI:57783"/>
        <dbReference type="ChEBI" id="CHEBI:58349"/>
    </reaction>
</comment>
<dbReference type="OrthoDB" id="9768793at2"/>
<gene>
    <name evidence="9" type="ORF">DDZ18_12115</name>
</gene>
<dbReference type="PROSITE" id="PS00798">
    <property type="entry name" value="ALDOKETO_REDUCTASE_1"/>
    <property type="match status" value="1"/>
</dbReference>
<feature type="domain" description="NADP-dependent oxidoreductase" evidence="8">
    <location>
        <begin position="16"/>
        <end position="259"/>
    </location>
</feature>
<dbReference type="PROSITE" id="PS00062">
    <property type="entry name" value="ALDOKETO_REDUCTASE_2"/>
    <property type="match status" value="1"/>
</dbReference>
<evidence type="ECO:0000256" key="3">
    <source>
        <dbReference type="ARBA" id="ARBA00023002"/>
    </source>
</evidence>
<evidence type="ECO:0000256" key="5">
    <source>
        <dbReference type="PIRSR" id="PIRSR000097-1"/>
    </source>
</evidence>
<dbReference type="PANTHER" id="PTHR43827">
    <property type="entry name" value="2,5-DIKETO-D-GLUCONIC ACID REDUCTASE"/>
    <property type="match status" value="1"/>
</dbReference>
<name>A0A2U2BR94_9PROT</name>
<dbReference type="EMBL" id="QEXV01000006">
    <property type="protein sequence ID" value="PWE16509.1"/>
    <property type="molecule type" value="Genomic_DNA"/>
</dbReference>
<comment type="caution">
    <text evidence="9">The sequence shown here is derived from an EMBL/GenBank/DDBJ whole genome shotgun (WGS) entry which is preliminary data.</text>
</comment>
<dbReference type="InterPro" id="IPR023210">
    <property type="entry name" value="NADP_OxRdtase_dom"/>
</dbReference>
<evidence type="ECO:0000256" key="1">
    <source>
        <dbReference type="ARBA" id="ARBA00007905"/>
    </source>
</evidence>
<dbReference type="CDD" id="cd19140">
    <property type="entry name" value="AKR_AKR3F3"/>
    <property type="match status" value="1"/>
</dbReference>
<evidence type="ECO:0000256" key="6">
    <source>
        <dbReference type="PIRSR" id="PIRSR000097-2"/>
    </source>
</evidence>
<dbReference type="AlphaFoldDB" id="A0A2U2BR94"/>
<dbReference type="Proteomes" id="UP000245168">
    <property type="component" value="Unassembled WGS sequence"/>
</dbReference>
<evidence type="ECO:0000259" key="8">
    <source>
        <dbReference type="Pfam" id="PF00248"/>
    </source>
</evidence>
<dbReference type="InterPro" id="IPR036812">
    <property type="entry name" value="NAD(P)_OxRdtase_dom_sf"/>
</dbReference>
<feature type="active site" description="Proton donor" evidence="5">
    <location>
        <position position="50"/>
    </location>
</feature>
<keyword evidence="2" id="KW-0521">NADP</keyword>
<dbReference type="PANTHER" id="PTHR43827:SF3">
    <property type="entry name" value="NADP-DEPENDENT OXIDOREDUCTASE DOMAIN-CONTAINING PROTEIN"/>
    <property type="match status" value="1"/>
</dbReference>
<dbReference type="SUPFAM" id="SSF51430">
    <property type="entry name" value="NAD(P)-linked oxidoreductase"/>
    <property type="match status" value="1"/>
</dbReference>
<protein>
    <submittedName>
        <fullName evidence="9">Aldo/keto reductase</fullName>
    </submittedName>
</protein>
<evidence type="ECO:0000256" key="7">
    <source>
        <dbReference type="PIRSR" id="PIRSR000097-3"/>
    </source>
</evidence>
<feature type="site" description="Lowers pKa of active site Tyr" evidence="7">
    <location>
        <position position="75"/>
    </location>
</feature>
<dbReference type="Pfam" id="PF00248">
    <property type="entry name" value="Aldo_ket_red"/>
    <property type="match status" value="1"/>
</dbReference>
<dbReference type="InterPro" id="IPR018170">
    <property type="entry name" value="Aldo/ket_reductase_CS"/>
</dbReference>
<evidence type="ECO:0000256" key="2">
    <source>
        <dbReference type="ARBA" id="ARBA00022857"/>
    </source>
</evidence>
<accession>A0A2U2BR94</accession>
<organism evidence="9 10">
    <name type="scientific">Marinicauda salina</name>
    <dbReference type="NCBI Taxonomy" id="2135793"/>
    <lineage>
        <taxon>Bacteria</taxon>
        <taxon>Pseudomonadati</taxon>
        <taxon>Pseudomonadota</taxon>
        <taxon>Alphaproteobacteria</taxon>
        <taxon>Maricaulales</taxon>
        <taxon>Maricaulaceae</taxon>
        <taxon>Marinicauda</taxon>
    </lineage>
</organism>
<keyword evidence="3" id="KW-0560">Oxidoreductase</keyword>
<dbReference type="InterPro" id="IPR020471">
    <property type="entry name" value="AKR"/>
</dbReference>
<comment type="similarity">
    <text evidence="1">Belongs to the aldo/keto reductase family.</text>
</comment>
<dbReference type="PIRSF" id="PIRSF000097">
    <property type="entry name" value="AKR"/>
    <property type="match status" value="1"/>
</dbReference>
<dbReference type="GO" id="GO:1990002">
    <property type="term" value="F:methylglyoxal reductase (NADPH) (acetol producing) activity"/>
    <property type="evidence" value="ECO:0007669"/>
    <property type="project" value="TreeGrafter"/>
</dbReference>
<dbReference type="Gene3D" id="3.20.20.100">
    <property type="entry name" value="NADP-dependent oxidoreductase domain"/>
    <property type="match status" value="1"/>
</dbReference>
<keyword evidence="10" id="KW-1185">Reference proteome</keyword>
<feature type="binding site" evidence="6">
    <location>
        <position position="108"/>
    </location>
    <ligand>
        <name>substrate</name>
    </ligand>
</feature>
<dbReference type="PRINTS" id="PR00069">
    <property type="entry name" value="ALDKETRDTASE"/>
</dbReference>
<dbReference type="RefSeq" id="WP_109253664.1">
    <property type="nucleotide sequence ID" value="NZ_QEXV01000006.1"/>
</dbReference>
<dbReference type="GO" id="GO:0051596">
    <property type="term" value="P:methylglyoxal catabolic process"/>
    <property type="evidence" value="ECO:0007669"/>
    <property type="project" value="TreeGrafter"/>
</dbReference>
<reference evidence="10" key="1">
    <citation type="submission" date="2018-05" db="EMBL/GenBank/DDBJ databases">
        <authorList>
            <person name="Liu B.-T."/>
        </authorList>
    </citation>
    <scope>NUCLEOTIDE SEQUENCE [LARGE SCALE GENOMIC DNA]</scope>
    <source>
        <strain evidence="10">WD6-1</strain>
    </source>
</reference>
<sequence>MNDVPTLAAQGATIPKLGFGTWQITGEDCVDAVKHALATGYRHIDTAQAYENEPEVGEAIEQSDVPREEIFLTTKIWMANMAAGDLERSARRSVEKLKVDRVDLLLLHWPNPDHPLEEMIAALNAVRAEGLTRHIGVSNYTVDLLDQAVAISDAPLVTNQVEYHPFIDQGPVLDAVRRHGMALTAYSPIAQGGVNKSDVIADIAKVHGKSAIQVSLRWLVQQDDVVAIPRSGKPEHIESNFDVFDFELTDEEMARIAALGSDDGRLIDPSWAPDWDRAA</sequence>